<dbReference type="PROSITE" id="PS01227">
    <property type="entry name" value="UPF0012"/>
    <property type="match status" value="1"/>
</dbReference>
<dbReference type="Pfam" id="PF00795">
    <property type="entry name" value="CN_hydrolase"/>
    <property type="match status" value="1"/>
</dbReference>
<evidence type="ECO:0000256" key="2">
    <source>
        <dbReference type="ARBA" id="ARBA00022801"/>
    </source>
</evidence>
<dbReference type="PANTHER" id="PTHR43674">
    <property type="entry name" value="NITRILASE C965.09-RELATED"/>
    <property type="match status" value="1"/>
</dbReference>
<dbReference type="PANTHER" id="PTHR43674:SF2">
    <property type="entry name" value="BETA-UREIDOPROPIONASE"/>
    <property type="match status" value="1"/>
</dbReference>
<dbReference type="InterPro" id="IPR050345">
    <property type="entry name" value="Aliph_Amidase/BUP"/>
</dbReference>
<dbReference type="InterPro" id="IPR001110">
    <property type="entry name" value="UPF0012_CS"/>
</dbReference>
<sequence length="305" mass="31977">MALVACSQFSPVIGAVRDNVRRSLELIAAAASMGADVVVLPELASSGYVFADSAEAAAASEPADGFAVSAWRAAAVEHGIVIVAGFAETNPAGAPFNSAALVMPGAEPVIYRKAHLWDRERLVFTPGSDLPPVVDTPVGRIGVMICYDLEFPEWVRIAALGGAELICAPVNWPSVPRPTGERPGEVVRVQAEASMNRVAIAACDRSGRERGLEWSAASVMVDADGWPLALTDQAADTVRPGGGTAADPHPTGEAESAEPTGSDRADAPVTLLAEIDLAASRVKRIAEYSDVMADRRTDLYEHYSS</sequence>
<keyword evidence="6" id="KW-1185">Reference proteome</keyword>
<reference evidence="6" key="1">
    <citation type="journal article" date="2019" name="Int. J. Syst. Evol. Microbiol.">
        <title>The Global Catalogue of Microorganisms (GCM) 10K type strain sequencing project: providing services to taxonomists for standard genome sequencing and annotation.</title>
        <authorList>
            <consortium name="The Broad Institute Genomics Platform"/>
            <consortium name="The Broad Institute Genome Sequencing Center for Infectious Disease"/>
            <person name="Wu L."/>
            <person name="Ma J."/>
        </authorList>
    </citation>
    <scope>NUCLEOTIDE SEQUENCE [LARGE SCALE GENOMIC DNA]</scope>
    <source>
        <strain evidence="6">CCUG 50213</strain>
    </source>
</reference>
<dbReference type="SUPFAM" id="SSF56317">
    <property type="entry name" value="Carbon-nitrogen hydrolase"/>
    <property type="match status" value="1"/>
</dbReference>
<evidence type="ECO:0000256" key="3">
    <source>
        <dbReference type="SAM" id="MobiDB-lite"/>
    </source>
</evidence>
<organism evidence="5 6">
    <name type="scientific">Leucobacter albus</name>
    <dbReference type="NCBI Taxonomy" id="272210"/>
    <lineage>
        <taxon>Bacteria</taxon>
        <taxon>Bacillati</taxon>
        <taxon>Actinomycetota</taxon>
        <taxon>Actinomycetes</taxon>
        <taxon>Micrococcales</taxon>
        <taxon>Microbacteriaceae</taxon>
        <taxon>Leucobacter</taxon>
    </lineage>
</organism>
<comment type="caution">
    <text evidence="5">The sequence shown here is derived from an EMBL/GenBank/DDBJ whole genome shotgun (WGS) entry which is preliminary data.</text>
</comment>
<dbReference type="InterPro" id="IPR036526">
    <property type="entry name" value="C-N_Hydrolase_sf"/>
</dbReference>
<feature type="domain" description="CN hydrolase" evidence="4">
    <location>
        <begin position="2"/>
        <end position="250"/>
    </location>
</feature>
<accession>A0ABW3TN21</accession>
<dbReference type="PROSITE" id="PS50263">
    <property type="entry name" value="CN_HYDROLASE"/>
    <property type="match status" value="1"/>
</dbReference>
<protein>
    <submittedName>
        <fullName evidence="5">Nitrilase-related carbon-nitrogen hydrolase</fullName>
    </submittedName>
</protein>
<gene>
    <name evidence="5" type="ORF">ACFQ3U_09450</name>
</gene>
<dbReference type="RefSeq" id="WP_343961614.1">
    <property type="nucleotide sequence ID" value="NZ_BAAAKZ010000013.1"/>
</dbReference>
<feature type="region of interest" description="Disordered" evidence="3">
    <location>
        <begin position="235"/>
        <end position="266"/>
    </location>
</feature>
<dbReference type="Gene3D" id="3.60.110.10">
    <property type="entry name" value="Carbon-nitrogen hydrolase"/>
    <property type="match status" value="1"/>
</dbReference>
<name>A0ABW3TN21_9MICO</name>
<dbReference type="EMBL" id="JBHTLY010000003">
    <property type="protein sequence ID" value="MFD1202116.1"/>
    <property type="molecule type" value="Genomic_DNA"/>
</dbReference>
<proteinExistence type="inferred from homology"/>
<dbReference type="InterPro" id="IPR003010">
    <property type="entry name" value="C-N_Hydrolase"/>
</dbReference>
<evidence type="ECO:0000313" key="6">
    <source>
        <dbReference type="Proteomes" id="UP001597181"/>
    </source>
</evidence>
<dbReference type="Proteomes" id="UP001597181">
    <property type="component" value="Unassembled WGS sequence"/>
</dbReference>
<evidence type="ECO:0000259" key="4">
    <source>
        <dbReference type="PROSITE" id="PS50263"/>
    </source>
</evidence>
<evidence type="ECO:0000313" key="5">
    <source>
        <dbReference type="EMBL" id="MFD1202116.1"/>
    </source>
</evidence>
<evidence type="ECO:0000256" key="1">
    <source>
        <dbReference type="ARBA" id="ARBA00010613"/>
    </source>
</evidence>
<keyword evidence="2 5" id="KW-0378">Hydrolase</keyword>
<dbReference type="GO" id="GO:0016787">
    <property type="term" value="F:hydrolase activity"/>
    <property type="evidence" value="ECO:0007669"/>
    <property type="project" value="UniProtKB-KW"/>
</dbReference>
<comment type="similarity">
    <text evidence="1">Belongs to the carbon-nitrogen hydrolase superfamily. NIT1/NIT2 family.</text>
</comment>